<evidence type="ECO:0000259" key="4">
    <source>
        <dbReference type="SMART" id="SM00664"/>
    </source>
</evidence>
<accession>A0AAE0MXW8</accession>
<feature type="region of interest" description="Disordered" evidence="1">
    <location>
        <begin position="404"/>
        <end position="423"/>
    </location>
</feature>
<dbReference type="Gene3D" id="1.20.120.1770">
    <property type="match status" value="1"/>
</dbReference>
<keyword evidence="2" id="KW-0812">Transmembrane</keyword>
<evidence type="ECO:0000313" key="5">
    <source>
        <dbReference type="EMBL" id="KAK3361116.1"/>
    </source>
</evidence>
<gene>
    <name evidence="5" type="ORF">B0T24DRAFT_114491</name>
</gene>
<dbReference type="Pfam" id="PF16010">
    <property type="entry name" value="CDH-cyt"/>
    <property type="match status" value="1"/>
</dbReference>
<feature type="transmembrane region" description="Helical" evidence="2">
    <location>
        <begin position="375"/>
        <end position="397"/>
    </location>
</feature>
<evidence type="ECO:0000256" key="2">
    <source>
        <dbReference type="SAM" id="Phobius"/>
    </source>
</evidence>
<protein>
    <recommendedName>
        <fullName evidence="4">DOMON domain-containing protein</fullName>
    </recommendedName>
</protein>
<evidence type="ECO:0000256" key="1">
    <source>
        <dbReference type="SAM" id="MobiDB-lite"/>
    </source>
</evidence>
<evidence type="ECO:0000313" key="6">
    <source>
        <dbReference type="Proteomes" id="UP001287356"/>
    </source>
</evidence>
<name>A0AAE0MXW8_9PEZI</name>
<keyword evidence="3" id="KW-0732">Signal</keyword>
<dbReference type="SUPFAM" id="SSF49344">
    <property type="entry name" value="CBD9-like"/>
    <property type="match status" value="1"/>
</dbReference>
<dbReference type="CDD" id="cd09630">
    <property type="entry name" value="CDH_like_cytochrome"/>
    <property type="match status" value="1"/>
</dbReference>
<feature type="domain" description="DOMON" evidence="4">
    <location>
        <begin position="70"/>
        <end position="169"/>
    </location>
</feature>
<feature type="transmembrane region" description="Helical" evidence="2">
    <location>
        <begin position="345"/>
        <end position="363"/>
    </location>
</feature>
<dbReference type="PANTHER" id="PTHR47797:SF1">
    <property type="entry name" value="CYTOCHROME B561 DOMAIN-CONTAINING PROTEIN-RELATED"/>
    <property type="match status" value="1"/>
</dbReference>
<keyword evidence="2" id="KW-0472">Membrane</keyword>
<proteinExistence type="predicted"/>
<feature type="transmembrane region" description="Helical" evidence="2">
    <location>
        <begin position="237"/>
        <end position="258"/>
    </location>
</feature>
<dbReference type="Gene3D" id="2.60.40.1210">
    <property type="entry name" value="Cellobiose dehydrogenase, cytochrome domain"/>
    <property type="match status" value="1"/>
</dbReference>
<dbReference type="InterPro" id="IPR015920">
    <property type="entry name" value="Cellobiose_DH-like_cyt"/>
</dbReference>
<dbReference type="SMART" id="SM00664">
    <property type="entry name" value="DoH"/>
    <property type="match status" value="1"/>
</dbReference>
<feature type="transmembrane region" description="Helical" evidence="2">
    <location>
        <begin position="302"/>
        <end position="324"/>
    </location>
</feature>
<comment type="caution">
    <text evidence="5">The sequence shown here is derived from an EMBL/GenBank/DDBJ whole genome shotgun (WGS) entry which is preliminary data.</text>
</comment>
<evidence type="ECO:0000256" key="3">
    <source>
        <dbReference type="SAM" id="SignalP"/>
    </source>
</evidence>
<dbReference type="EMBL" id="JAULSN010000012">
    <property type="protein sequence ID" value="KAK3361116.1"/>
    <property type="molecule type" value="Genomic_DNA"/>
</dbReference>
<organism evidence="5 6">
    <name type="scientific">Lasiosphaeria ovina</name>
    <dbReference type="NCBI Taxonomy" id="92902"/>
    <lineage>
        <taxon>Eukaryota</taxon>
        <taxon>Fungi</taxon>
        <taxon>Dikarya</taxon>
        <taxon>Ascomycota</taxon>
        <taxon>Pezizomycotina</taxon>
        <taxon>Sordariomycetes</taxon>
        <taxon>Sordariomycetidae</taxon>
        <taxon>Sordariales</taxon>
        <taxon>Lasiosphaeriaceae</taxon>
        <taxon>Lasiosphaeria</taxon>
    </lineage>
</organism>
<dbReference type="Proteomes" id="UP001287356">
    <property type="component" value="Unassembled WGS sequence"/>
</dbReference>
<feature type="chain" id="PRO_5042173561" description="DOMON domain-containing protein" evidence="3">
    <location>
        <begin position="26"/>
        <end position="423"/>
    </location>
</feature>
<dbReference type="AlphaFoldDB" id="A0AAE0MXW8"/>
<sequence length="423" mass="45854">MARYPRPWPALAALLFGLLTKQATAADTNSSAVSTLFVFETNTQFSINVPADDTSNDINFFMTAPTWFQYVALGFGRDMASSLMLVAYPATNFAQKSLSGNGGVTLSPRFSTGDTEPVYSPDIRFTLHAGTGIVNGSILVNGTCHNCRSWQTSALDLGDRNQSMIFALGPSLELTSDDPSAPLRRHMGYGSFSVDMVKARGSLGGAAFGTLRNASDGANLVGSGLRRDTDKVATAHGAMFAAVALAVAPFDTLVTVALRRWPTLPMLSSLGYFALVIGAMVPGILISKEHILSQKFNTPHQVLGLLTIVLMFGVVAWGLALGFAKRAAKRRGEDLSPRNQTLSTAHTWLGRLVWLFFLINNGLGLKLSQQTTMFILGYSVLAAGVVIFLLPVYFCIWRCTRQPKPPKEADQEMDNIYTRHNEE</sequence>
<reference evidence="5" key="1">
    <citation type="journal article" date="2023" name="Mol. Phylogenet. Evol.">
        <title>Genome-scale phylogeny and comparative genomics of the fungal order Sordariales.</title>
        <authorList>
            <person name="Hensen N."/>
            <person name="Bonometti L."/>
            <person name="Westerberg I."/>
            <person name="Brannstrom I.O."/>
            <person name="Guillou S."/>
            <person name="Cros-Aarteil S."/>
            <person name="Calhoun S."/>
            <person name="Haridas S."/>
            <person name="Kuo A."/>
            <person name="Mondo S."/>
            <person name="Pangilinan J."/>
            <person name="Riley R."/>
            <person name="LaButti K."/>
            <person name="Andreopoulos B."/>
            <person name="Lipzen A."/>
            <person name="Chen C."/>
            <person name="Yan M."/>
            <person name="Daum C."/>
            <person name="Ng V."/>
            <person name="Clum A."/>
            <person name="Steindorff A."/>
            <person name="Ohm R.A."/>
            <person name="Martin F."/>
            <person name="Silar P."/>
            <person name="Natvig D.O."/>
            <person name="Lalanne C."/>
            <person name="Gautier V."/>
            <person name="Ament-Velasquez S.L."/>
            <person name="Kruys A."/>
            <person name="Hutchinson M.I."/>
            <person name="Powell A.J."/>
            <person name="Barry K."/>
            <person name="Miller A.N."/>
            <person name="Grigoriev I.V."/>
            <person name="Debuchy R."/>
            <person name="Gladieux P."/>
            <person name="Hiltunen Thoren M."/>
            <person name="Johannesson H."/>
        </authorList>
    </citation>
    <scope>NUCLEOTIDE SEQUENCE</scope>
    <source>
        <strain evidence="5">CBS 958.72</strain>
    </source>
</reference>
<keyword evidence="6" id="KW-1185">Reference proteome</keyword>
<dbReference type="PANTHER" id="PTHR47797">
    <property type="entry name" value="DEHYDROGENASE, PUTATIVE (AFU_ORTHOLOGUE AFUA_8G05805)-RELATED"/>
    <property type="match status" value="1"/>
</dbReference>
<keyword evidence="2" id="KW-1133">Transmembrane helix</keyword>
<reference evidence="5" key="2">
    <citation type="submission" date="2023-06" db="EMBL/GenBank/DDBJ databases">
        <authorList>
            <consortium name="Lawrence Berkeley National Laboratory"/>
            <person name="Haridas S."/>
            <person name="Hensen N."/>
            <person name="Bonometti L."/>
            <person name="Westerberg I."/>
            <person name="Brannstrom I.O."/>
            <person name="Guillou S."/>
            <person name="Cros-Aarteil S."/>
            <person name="Calhoun S."/>
            <person name="Kuo A."/>
            <person name="Mondo S."/>
            <person name="Pangilinan J."/>
            <person name="Riley R."/>
            <person name="Labutti K."/>
            <person name="Andreopoulos B."/>
            <person name="Lipzen A."/>
            <person name="Chen C."/>
            <person name="Yanf M."/>
            <person name="Daum C."/>
            <person name="Ng V."/>
            <person name="Clum A."/>
            <person name="Steindorff A."/>
            <person name="Ohm R."/>
            <person name="Martin F."/>
            <person name="Silar P."/>
            <person name="Natvig D."/>
            <person name="Lalanne C."/>
            <person name="Gautier V."/>
            <person name="Ament-Velasquez S.L."/>
            <person name="Kruys A."/>
            <person name="Hutchinson M.I."/>
            <person name="Powell A.J."/>
            <person name="Barry K."/>
            <person name="Miller A.N."/>
            <person name="Grigoriev I.V."/>
            <person name="Debuchy R."/>
            <person name="Gladieux P."/>
            <person name="Thoren M.H."/>
            <person name="Johannesson H."/>
        </authorList>
    </citation>
    <scope>NUCLEOTIDE SEQUENCE</scope>
    <source>
        <strain evidence="5">CBS 958.72</strain>
    </source>
</reference>
<dbReference type="InterPro" id="IPR005018">
    <property type="entry name" value="DOMON_domain"/>
</dbReference>
<feature type="signal peptide" evidence="3">
    <location>
        <begin position="1"/>
        <end position="25"/>
    </location>
</feature>
<feature type="transmembrane region" description="Helical" evidence="2">
    <location>
        <begin position="270"/>
        <end position="287"/>
    </location>
</feature>